<dbReference type="EMBL" id="JAFNEN010000888">
    <property type="protein sequence ID" value="KAG8176392.1"/>
    <property type="molecule type" value="Genomic_DNA"/>
</dbReference>
<name>A0AAV6TWN1_9ARAC</name>
<dbReference type="InterPro" id="IPR055035">
    <property type="entry name" value="THAP9_C"/>
</dbReference>
<proteinExistence type="predicted"/>
<dbReference type="Pfam" id="PF22824">
    <property type="entry name" value="THAP9_C"/>
    <property type="match status" value="1"/>
</dbReference>
<keyword evidence="3" id="KW-1185">Reference proteome</keyword>
<organism evidence="2 3">
    <name type="scientific">Oedothorax gibbosus</name>
    <dbReference type="NCBI Taxonomy" id="931172"/>
    <lineage>
        <taxon>Eukaryota</taxon>
        <taxon>Metazoa</taxon>
        <taxon>Ecdysozoa</taxon>
        <taxon>Arthropoda</taxon>
        <taxon>Chelicerata</taxon>
        <taxon>Arachnida</taxon>
        <taxon>Araneae</taxon>
        <taxon>Araneomorphae</taxon>
        <taxon>Entelegynae</taxon>
        <taxon>Araneoidea</taxon>
        <taxon>Linyphiidae</taxon>
        <taxon>Erigoninae</taxon>
        <taxon>Oedothorax</taxon>
    </lineage>
</organism>
<dbReference type="PANTHER" id="PTHR47577">
    <property type="entry name" value="THAP DOMAIN-CONTAINING PROTEIN 6"/>
    <property type="match status" value="1"/>
</dbReference>
<evidence type="ECO:0000259" key="1">
    <source>
        <dbReference type="Pfam" id="PF22824"/>
    </source>
</evidence>
<dbReference type="Proteomes" id="UP000827092">
    <property type="component" value="Unassembled WGS sequence"/>
</dbReference>
<protein>
    <recommendedName>
        <fullName evidence="1">DNA transposase THAP9 C-terminal domain-containing protein</fullName>
    </recommendedName>
</protein>
<feature type="domain" description="DNA transposase THAP9 C-terminal" evidence="1">
    <location>
        <begin position="14"/>
        <end position="162"/>
    </location>
</feature>
<gene>
    <name evidence="2" type="ORF">JTE90_020177</name>
</gene>
<comment type="caution">
    <text evidence="2">The sequence shown here is derived from an EMBL/GenBank/DDBJ whole genome shotgun (WGS) entry which is preliminary data.</text>
</comment>
<sequence>MFKKTNSGQLWNLAQDHNYCRNAFRHNSQYSHDVTGYVAGFVVKKLCAYICCTQCISAVVKQSKMPSPLLKRKNRGGLNLPSGDVTSVCKLAEKIFRIANASGKLDIRNIMHRLITDALSDISSRRIDVFASLRKHSLDHAPQDNHRLFLIKAVLFECFKIRLCRAGKMETEKLQGNKSRSI</sequence>
<evidence type="ECO:0000313" key="3">
    <source>
        <dbReference type="Proteomes" id="UP000827092"/>
    </source>
</evidence>
<dbReference type="AlphaFoldDB" id="A0AAV6TWN1"/>
<reference evidence="2 3" key="1">
    <citation type="journal article" date="2022" name="Nat. Ecol. Evol.">
        <title>A masculinizing supergene underlies an exaggerated male reproductive morph in a spider.</title>
        <authorList>
            <person name="Hendrickx F."/>
            <person name="De Corte Z."/>
            <person name="Sonet G."/>
            <person name="Van Belleghem S.M."/>
            <person name="Kostlbacher S."/>
            <person name="Vangestel C."/>
        </authorList>
    </citation>
    <scope>NUCLEOTIDE SEQUENCE [LARGE SCALE GENOMIC DNA]</scope>
    <source>
        <strain evidence="2">W744_W776</strain>
    </source>
</reference>
<dbReference type="PANTHER" id="PTHR47577:SF2">
    <property type="entry name" value="THAP DOMAIN CONTAINING 9"/>
    <property type="match status" value="1"/>
</dbReference>
<accession>A0AAV6TWN1</accession>
<evidence type="ECO:0000313" key="2">
    <source>
        <dbReference type="EMBL" id="KAG8176392.1"/>
    </source>
</evidence>